<comment type="subcellular location">
    <subcellularLocation>
        <location evidence="1">Chromosome</location>
    </subcellularLocation>
</comment>
<dbReference type="EMBL" id="JAXIOK010000011">
    <property type="protein sequence ID" value="KAK4759938.1"/>
    <property type="molecule type" value="Genomic_DNA"/>
</dbReference>
<dbReference type="GO" id="GO:0008270">
    <property type="term" value="F:zinc ion binding"/>
    <property type="evidence" value="ECO:0007669"/>
    <property type="project" value="UniProtKB-KW"/>
</dbReference>
<keyword evidence="3" id="KW-0158">Chromosome</keyword>
<dbReference type="Pfam" id="PF20867">
    <property type="entry name" value="UVSSA_N"/>
    <property type="match status" value="1"/>
</dbReference>
<dbReference type="GO" id="GO:0006283">
    <property type="term" value="P:transcription-coupled nucleotide-excision repair"/>
    <property type="evidence" value="ECO:0007669"/>
    <property type="project" value="TreeGrafter"/>
</dbReference>
<dbReference type="PANTHER" id="PTHR28670">
    <property type="entry name" value="UV-STIMULATED SCAFFOLD PROTEIN A"/>
    <property type="match status" value="1"/>
</dbReference>
<keyword evidence="13" id="KW-1185">Reference proteome</keyword>
<evidence type="ECO:0000256" key="8">
    <source>
        <dbReference type="ARBA" id="ARBA00023054"/>
    </source>
</evidence>
<protein>
    <recommendedName>
        <fullName evidence="11">UV-stimulated scaffold protein A C-terminal domain-containing protein</fullName>
    </recommendedName>
</protein>
<evidence type="ECO:0000256" key="3">
    <source>
        <dbReference type="ARBA" id="ARBA00022454"/>
    </source>
</evidence>
<name>A0AAN7K8T6_9MYRT</name>
<dbReference type="Pfam" id="PF09740">
    <property type="entry name" value="DUF2043"/>
    <property type="match status" value="1"/>
</dbReference>
<gene>
    <name evidence="12" type="ORF">SAY87_023069</name>
</gene>
<evidence type="ECO:0000259" key="11">
    <source>
        <dbReference type="Pfam" id="PF09740"/>
    </source>
</evidence>
<dbReference type="InterPro" id="IPR008942">
    <property type="entry name" value="ENTH_VHS"/>
</dbReference>
<evidence type="ECO:0000256" key="4">
    <source>
        <dbReference type="ARBA" id="ARBA00022723"/>
    </source>
</evidence>
<dbReference type="InterPro" id="IPR018610">
    <property type="entry name" value="UVSSA"/>
</dbReference>
<keyword evidence="4" id="KW-0479">Metal-binding</keyword>
<feature type="compositionally biased region" description="Basic residues" evidence="10">
    <location>
        <begin position="594"/>
        <end position="605"/>
    </location>
</feature>
<dbReference type="InterPro" id="IPR049408">
    <property type="entry name" value="UVSSA_N_a-solenoid_rpt"/>
</dbReference>
<feature type="domain" description="UV-stimulated scaffold protein A C-terminal" evidence="11">
    <location>
        <begin position="401"/>
        <end position="503"/>
    </location>
</feature>
<evidence type="ECO:0000313" key="13">
    <source>
        <dbReference type="Proteomes" id="UP001345219"/>
    </source>
</evidence>
<dbReference type="GO" id="GO:0005694">
    <property type="term" value="C:chromosome"/>
    <property type="evidence" value="ECO:0007669"/>
    <property type="project" value="UniProtKB-SubCell"/>
</dbReference>
<evidence type="ECO:0000256" key="2">
    <source>
        <dbReference type="ARBA" id="ARBA00009240"/>
    </source>
</evidence>
<comment type="similarity">
    <text evidence="2">Belongs to the UVSSA family.</text>
</comment>
<keyword evidence="7" id="KW-0862">Zinc</keyword>
<dbReference type="InterPro" id="IPR049431">
    <property type="entry name" value="UVSSA_C"/>
</dbReference>
<evidence type="ECO:0000256" key="1">
    <source>
        <dbReference type="ARBA" id="ARBA00004286"/>
    </source>
</evidence>
<dbReference type="PANTHER" id="PTHR28670:SF1">
    <property type="entry name" value="UV-STIMULATED SCAFFOLD PROTEIN A"/>
    <property type="match status" value="1"/>
</dbReference>
<dbReference type="AlphaFoldDB" id="A0AAN7K8T6"/>
<evidence type="ECO:0000256" key="6">
    <source>
        <dbReference type="ARBA" id="ARBA00022771"/>
    </source>
</evidence>
<comment type="caution">
    <text evidence="12">The sequence shown here is derived from an EMBL/GenBank/DDBJ whole genome shotgun (WGS) entry which is preliminary data.</text>
</comment>
<dbReference type="Proteomes" id="UP001345219">
    <property type="component" value="Chromosome 17"/>
</dbReference>
<dbReference type="GO" id="GO:0009411">
    <property type="term" value="P:response to UV"/>
    <property type="evidence" value="ECO:0007669"/>
    <property type="project" value="InterPro"/>
</dbReference>
<sequence>MCMEEDGGKVRALIEKATNSTAGEVDPRLLKCIKSLVRYSNTELQIAAHTLMTLMKRNHSQVRFLSLHIVDELFMRSKLFRNLIIKNLDQLLTLSVGFRRNAPLPAPPGIASRLQAKAIEFLEKWNASFGIHYRQLRLGFDYLKNTLKFQFPDSQGNATRIQQERMEREIRTREIMQKKFSALKDSFTSIKEEVLSAIHEIEQCLDIVHTRDELVPLTRIDDEDELHSHELMQIRLASLKEGGRVHENKDNKVVFDTIRELYKLLVTKHLPSIQESINIVVRVDAIDSKVRDSTLKELINLQNKIHAGKRRCENSVSDVLVSRSHSEEEEDFWEEEKVGEVEESTRKTPEEHIDDISLLSMCMLNDNSLRCSEKDFSINRNPGCAFVANGSDSMKRKLLAEAPVVKWGSYLDNWGSKDAVLANQRGLELENHWGRVDYDAVIPADKISELNVQATLYKEKQVIAVPCGAPLHSGSFCQRRDLKVCPFHGPIIPRDSEGRPVNQVSSADKRVKYPPNDFVKKLAEESVKNVRTRDREEEEKRMVGKQALKRAKLAKIREHNEVVLRDATFASTSSSATNGGLRYFNGGGESSEHSKKHTLSSMLRKKVTRKDKLSRRLLNTRATDAATRQLAEQEDQCYREAFPNQW</sequence>
<keyword evidence="6" id="KW-0863">Zinc-finger</keyword>
<keyword evidence="9" id="KW-0234">DNA repair</keyword>
<proteinExistence type="inferred from homology"/>
<keyword evidence="5" id="KW-0227">DNA damage</keyword>
<evidence type="ECO:0000256" key="10">
    <source>
        <dbReference type="SAM" id="MobiDB-lite"/>
    </source>
</evidence>
<feature type="region of interest" description="Disordered" evidence="10">
    <location>
        <begin position="585"/>
        <end position="605"/>
    </location>
</feature>
<evidence type="ECO:0000256" key="7">
    <source>
        <dbReference type="ARBA" id="ARBA00022833"/>
    </source>
</evidence>
<evidence type="ECO:0000313" key="12">
    <source>
        <dbReference type="EMBL" id="KAK4759938.1"/>
    </source>
</evidence>
<evidence type="ECO:0000256" key="9">
    <source>
        <dbReference type="ARBA" id="ARBA00023204"/>
    </source>
</evidence>
<dbReference type="GO" id="GO:0000993">
    <property type="term" value="F:RNA polymerase II complex binding"/>
    <property type="evidence" value="ECO:0007669"/>
    <property type="project" value="TreeGrafter"/>
</dbReference>
<dbReference type="SUPFAM" id="SSF48464">
    <property type="entry name" value="ENTH/VHS domain"/>
    <property type="match status" value="1"/>
</dbReference>
<organism evidence="12 13">
    <name type="scientific">Trapa incisa</name>
    <dbReference type="NCBI Taxonomy" id="236973"/>
    <lineage>
        <taxon>Eukaryota</taxon>
        <taxon>Viridiplantae</taxon>
        <taxon>Streptophyta</taxon>
        <taxon>Embryophyta</taxon>
        <taxon>Tracheophyta</taxon>
        <taxon>Spermatophyta</taxon>
        <taxon>Magnoliopsida</taxon>
        <taxon>eudicotyledons</taxon>
        <taxon>Gunneridae</taxon>
        <taxon>Pentapetalae</taxon>
        <taxon>rosids</taxon>
        <taxon>malvids</taxon>
        <taxon>Myrtales</taxon>
        <taxon>Lythraceae</taxon>
        <taxon>Trapa</taxon>
    </lineage>
</organism>
<reference evidence="12 13" key="1">
    <citation type="journal article" date="2023" name="Hortic Res">
        <title>Pangenome of water caltrop reveals structural variations and asymmetric subgenome divergence after allopolyploidization.</title>
        <authorList>
            <person name="Zhang X."/>
            <person name="Chen Y."/>
            <person name="Wang L."/>
            <person name="Yuan Y."/>
            <person name="Fang M."/>
            <person name="Shi L."/>
            <person name="Lu R."/>
            <person name="Comes H.P."/>
            <person name="Ma Y."/>
            <person name="Chen Y."/>
            <person name="Huang G."/>
            <person name="Zhou Y."/>
            <person name="Zheng Z."/>
            <person name="Qiu Y."/>
        </authorList>
    </citation>
    <scope>NUCLEOTIDE SEQUENCE [LARGE SCALE GENOMIC DNA]</scope>
    <source>
        <tissue evidence="12">Roots</tissue>
    </source>
</reference>
<accession>A0AAN7K8T6</accession>
<evidence type="ECO:0000256" key="5">
    <source>
        <dbReference type="ARBA" id="ARBA00022763"/>
    </source>
</evidence>
<keyword evidence="8" id="KW-0175">Coiled coil</keyword>